<feature type="domain" description="Amine oxidase" evidence="1">
    <location>
        <begin position="79"/>
        <end position="569"/>
    </location>
</feature>
<dbReference type="InterPro" id="IPR036188">
    <property type="entry name" value="FAD/NAD-bd_sf"/>
</dbReference>
<dbReference type="VEuPathDB" id="FungiDB:JI435_108430"/>
<organism evidence="2 3">
    <name type="scientific">Phaeosphaeria nodorum (strain SN15 / ATCC MYA-4574 / FGSC 10173)</name>
    <name type="common">Glume blotch fungus</name>
    <name type="synonym">Parastagonospora nodorum</name>
    <dbReference type="NCBI Taxonomy" id="321614"/>
    <lineage>
        <taxon>Eukaryota</taxon>
        <taxon>Fungi</taxon>
        <taxon>Dikarya</taxon>
        <taxon>Ascomycota</taxon>
        <taxon>Pezizomycotina</taxon>
        <taxon>Dothideomycetes</taxon>
        <taxon>Pleosporomycetidae</taxon>
        <taxon>Pleosporales</taxon>
        <taxon>Pleosporineae</taxon>
        <taxon>Phaeosphaeriaceae</taxon>
        <taxon>Parastagonospora</taxon>
    </lineage>
</organism>
<dbReference type="EMBL" id="CP069039">
    <property type="protein sequence ID" value="QRD04922.1"/>
    <property type="molecule type" value="Genomic_DNA"/>
</dbReference>
<dbReference type="AlphaFoldDB" id="A0A7U2FGM1"/>
<dbReference type="SUPFAM" id="SSF51905">
    <property type="entry name" value="FAD/NAD(P)-binding domain"/>
    <property type="match status" value="1"/>
</dbReference>
<dbReference type="Gene3D" id="3.90.660.10">
    <property type="match status" value="1"/>
</dbReference>
<dbReference type="OrthoDB" id="7777654at2759"/>
<dbReference type="RefSeq" id="XP_001801102.1">
    <property type="nucleotide sequence ID" value="XM_001801050.1"/>
</dbReference>
<proteinExistence type="predicted"/>
<evidence type="ECO:0000313" key="2">
    <source>
        <dbReference type="EMBL" id="QRD04922.1"/>
    </source>
</evidence>
<sequence length="594" mass="67916">MINFLEECWAPALALGIFAVTVVGTPVVTKAERDIENQQRPLLQDFDALGTWFEEVASIEHTPAKREPNVSIAIVGAGVSGLATALMLDSVGVHNWEIIEASGRVGGRYRTKFVGGTQEYAEMGPMRLPWNVTYKSDNTTEIYTDHRMVFDLADWLNELNGHDPKWTINFAPWIQHHPNELYARGTKRLPDGRVPTRADVEANSNLAAAPILTTEEYNSTLKKMNQILMDEKTLREIQRDPWRAHKKAMDQGLDDISEQSMMRNIWQASENVTDAIWTSKDYDIFWDEMHHNSNLELSGSPGTLGLTQWKYVEGGFDRITDAFIPQVSDKLTLNRKIRKLEYVQDHGRAARTRLSWIEGKGENRTTRSKEFDFTIMAVPFTMTRFMELPKFSSVLSRAMGASGLRFQSACKVALLFKERFWEKGPRPIFGGYSRPRSEPVGSLYYPMYGFNETGRPGLITHYRGADWADFFVSLSKEQYVEMILDAIADLHGEEVRELYTGDYEHLCWQQDEFSASAWTRPNIEQHKLYIPSYFRTEHNTIFIGEHTAPTHAWTSSALYSSVRGAVQLLLEIGMVEEAKELNAKWMGRWLTGKR</sequence>
<dbReference type="PANTHER" id="PTHR10742:SF342">
    <property type="entry name" value="AMINE OXIDASE"/>
    <property type="match status" value="1"/>
</dbReference>
<protein>
    <recommendedName>
        <fullName evidence="1">Amine oxidase domain-containing protein</fullName>
    </recommendedName>
</protein>
<dbReference type="FunFam" id="1.20.1440.240:FF:000001">
    <property type="entry name" value="L-amino acid oxidase LaoA"/>
    <property type="match status" value="1"/>
</dbReference>
<gene>
    <name evidence="2" type="ORF">JI435_108430</name>
</gene>
<dbReference type="Gene3D" id="1.20.1440.240">
    <property type="match status" value="1"/>
</dbReference>
<name>A0A7U2FGM1_PHANO</name>
<dbReference type="Gene3D" id="3.50.50.60">
    <property type="entry name" value="FAD/NAD(P)-binding domain"/>
    <property type="match status" value="1"/>
</dbReference>
<dbReference type="PANTHER" id="PTHR10742">
    <property type="entry name" value="FLAVIN MONOAMINE OXIDASE"/>
    <property type="match status" value="1"/>
</dbReference>
<dbReference type="Pfam" id="PF01593">
    <property type="entry name" value="Amino_oxidase"/>
    <property type="match status" value="1"/>
</dbReference>
<dbReference type="GO" id="GO:0016491">
    <property type="term" value="F:oxidoreductase activity"/>
    <property type="evidence" value="ECO:0007669"/>
    <property type="project" value="InterPro"/>
</dbReference>
<dbReference type="SUPFAM" id="SSF54373">
    <property type="entry name" value="FAD-linked reductases, C-terminal domain"/>
    <property type="match status" value="1"/>
</dbReference>
<accession>A0A7U2FGM1</accession>
<dbReference type="Proteomes" id="UP000663193">
    <property type="component" value="Chromosome 17"/>
</dbReference>
<evidence type="ECO:0000259" key="1">
    <source>
        <dbReference type="Pfam" id="PF01593"/>
    </source>
</evidence>
<dbReference type="KEGG" id="pno:SNOG_10843"/>
<keyword evidence="3" id="KW-1185">Reference proteome</keyword>
<evidence type="ECO:0000313" key="3">
    <source>
        <dbReference type="Proteomes" id="UP000663193"/>
    </source>
</evidence>
<dbReference type="InterPro" id="IPR002937">
    <property type="entry name" value="Amino_oxidase"/>
</dbReference>
<dbReference type="InterPro" id="IPR050281">
    <property type="entry name" value="Flavin_monoamine_oxidase"/>
</dbReference>
<reference evidence="3" key="1">
    <citation type="journal article" date="2021" name="BMC Genomics">
        <title>Chromosome-level genome assembly and manually-curated proteome of model necrotroph Parastagonospora nodorum Sn15 reveals a genome-wide trove of candidate effector homologs, and redundancy of virulence-related functions within an accessory chromosome.</title>
        <authorList>
            <person name="Bertazzoni S."/>
            <person name="Jones D.A.B."/>
            <person name="Phan H.T."/>
            <person name="Tan K.-C."/>
            <person name="Hane J.K."/>
        </authorList>
    </citation>
    <scope>NUCLEOTIDE SEQUENCE [LARGE SCALE GENOMIC DNA]</scope>
    <source>
        <strain evidence="3">SN15 / ATCC MYA-4574 / FGSC 10173)</strain>
    </source>
</reference>